<dbReference type="RefSeq" id="WP_002716606.1">
    <property type="nucleotide sequence ID" value="NZ_UFSI01000001.1"/>
</dbReference>
<gene>
    <name evidence="2" type="ORF">NCTC12722_02997</name>
</gene>
<accession>A0A380W9W5</accession>
<dbReference type="SUPFAM" id="SSF54593">
    <property type="entry name" value="Glyoxalase/Bleomycin resistance protein/Dihydroxybiphenyl dioxygenase"/>
    <property type="match status" value="1"/>
</dbReference>
<dbReference type="EMBL" id="UIGB01000001">
    <property type="protein sequence ID" value="SUU85780.1"/>
    <property type="molecule type" value="Genomic_DNA"/>
</dbReference>
<feature type="domain" description="VOC" evidence="1">
    <location>
        <begin position="11"/>
        <end position="137"/>
    </location>
</feature>
<dbReference type="Proteomes" id="UP000254343">
    <property type="component" value="Unassembled WGS sequence"/>
</dbReference>
<evidence type="ECO:0000259" key="1">
    <source>
        <dbReference type="PROSITE" id="PS51819"/>
    </source>
</evidence>
<dbReference type="PROSITE" id="PS51819">
    <property type="entry name" value="VOC"/>
    <property type="match status" value="1"/>
</dbReference>
<dbReference type="InterPro" id="IPR029068">
    <property type="entry name" value="Glyas_Bleomycin-R_OHBP_Dase"/>
</dbReference>
<proteinExistence type="predicted"/>
<reference evidence="2 3" key="1">
    <citation type="submission" date="2018-06" db="EMBL/GenBank/DDBJ databases">
        <authorList>
            <consortium name="Pathogen Informatics"/>
            <person name="Doyle S."/>
        </authorList>
    </citation>
    <scope>NUCLEOTIDE SEQUENCE [LARGE SCALE GENOMIC DNA]</scope>
    <source>
        <strain evidence="2 3">NCTC12722</strain>
    </source>
</reference>
<name>A0A380W9W5_AFIFE</name>
<sequence>MSDVLPKPVARFTVLTLGVGDMSRSIAFYEALGFARKLRATGEEVAFFDTGGAVLALYPWDKLARDATLPDEPRPLAFRGSTLAWNCGSEQEVDAVLAFALVRGATLLKAAHRTDYGGGYSGYFADPDGHPWEVVVAPGIEVGDDNLVHLAD</sequence>
<dbReference type="Pfam" id="PF00903">
    <property type="entry name" value="Glyoxalase"/>
    <property type="match status" value="1"/>
</dbReference>
<dbReference type="InterPro" id="IPR004360">
    <property type="entry name" value="Glyas_Fos-R_dOase_dom"/>
</dbReference>
<protein>
    <submittedName>
        <fullName evidence="2">Fosfomycin resistance protein FosB</fullName>
    </submittedName>
</protein>
<organism evidence="2 3">
    <name type="scientific">Afipia felis</name>
    <name type="common">Cat scratch disease bacillus</name>
    <dbReference type="NCBI Taxonomy" id="1035"/>
    <lineage>
        <taxon>Bacteria</taxon>
        <taxon>Pseudomonadati</taxon>
        <taxon>Pseudomonadota</taxon>
        <taxon>Alphaproteobacteria</taxon>
        <taxon>Hyphomicrobiales</taxon>
        <taxon>Nitrobacteraceae</taxon>
        <taxon>Afipia</taxon>
    </lineage>
</organism>
<dbReference type="InterPro" id="IPR037523">
    <property type="entry name" value="VOC_core"/>
</dbReference>
<dbReference type="PANTHER" id="PTHR36503">
    <property type="entry name" value="BLR2520 PROTEIN"/>
    <property type="match status" value="1"/>
</dbReference>
<dbReference type="CDD" id="cd07251">
    <property type="entry name" value="VOC_like"/>
    <property type="match status" value="1"/>
</dbReference>
<evidence type="ECO:0000313" key="3">
    <source>
        <dbReference type="Proteomes" id="UP000254343"/>
    </source>
</evidence>
<dbReference type="PANTHER" id="PTHR36503:SF1">
    <property type="entry name" value="BLR2520 PROTEIN"/>
    <property type="match status" value="1"/>
</dbReference>
<dbReference type="AlphaFoldDB" id="A0A380W9W5"/>
<evidence type="ECO:0000313" key="2">
    <source>
        <dbReference type="EMBL" id="SUU85780.1"/>
    </source>
</evidence>
<dbReference type="Gene3D" id="3.10.180.10">
    <property type="entry name" value="2,3-Dihydroxybiphenyl 1,2-Dioxygenase, domain 1"/>
    <property type="match status" value="1"/>
</dbReference>
<dbReference type="OrthoDB" id="9798430at2"/>